<keyword evidence="4" id="KW-0378">Hydrolase</keyword>
<dbReference type="CDD" id="cd12797">
    <property type="entry name" value="M23_peptidase"/>
    <property type="match status" value="1"/>
</dbReference>
<dbReference type="GO" id="GO:0046872">
    <property type="term" value="F:metal ion binding"/>
    <property type="evidence" value="ECO:0007669"/>
    <property type="project" value="UniProtKB-KW"/>
</dbReference>
<dbReference type="Pfam" id="PF01551">
    <property type="entry name" value="Peptidase_M23"/>
    <property type="match status" value="1"/>
</dbReference>
<evidence type="ECO:0000256" key="4">
    <source>
        <dbReference type="ARBA" id="ARBA00022801"/>
    </source>
</evidence>
<keyword evidence="6" id="KW-0482">Metalloprotease</keyword>
<evidence type="ECO:0000313" key="10">
    <source>
        <dbReference type="EMBL" id="AAZ65711.1"/>
    </source>
</evidence>
<dbReference type="PANTHER" id="PTHR21666">
    <property type="entry name" value="PEPTIDASE-RELATED"/>
    <property type="match status" value="1"/>
</dbReference>
<dbReference type="Gene3D" id="2.70.70.10">
    <property type="entry name" value="Glucose Permease (Domain IIA)"/>
    <property type="match status" value="1"/>
</dbReference>
<keyword evidence="5" id="KW-0862">Zinc</keyword>
<organism evidence="10">
    <name type="scientific">Cupriavidus pinatubonensis (strain JMP 134 / LMG 1197)</name>
    <name type="common">Cupriavidus necator (strain JMP 134)</name>
    <dbReference type="NCBI Taxonomy" id="264198"/>
    <lineage>
        <taxon>Bacteria</taxon>
        <taxon>Pseudomonadati</taxon>
        <taxon>Pseudomonadota</taxon>
        <taxon>Betaproteobacteria</taxon>
        <taxon>Burkholderiales</taxon>
        <taxon>Burkholderiaceae</taxon>
        <taxon>Cupriavidus</taxon>
    </lineage>
</organism>
<keyword evidence="3" id="KW-0479">Metal-binding</keyword>
<comment type="cofactor">
    <cofactor evidence="1">
        <name>Zn(2+)</name>
        <dbReference type="ChEBI" id="CHEBI:29105"/>
    </cofactor>
</comment>
<sequence>MSKIEEGRGSWQNVQLEAQAANEESHPHYERDVAGLRGRFLPKPVTYGDPDHSRHWQYRTQLVASVAAALMLCMAAAMAMTPHSAYDDPQAPRLQISLGQPKLHDQLASLTEVPATYIREEPMQRGDTIASLLKRLGVDDPDAQQFIRGNAVARNLFYLEPGQVVRVEADQDNLLVSLHATLGGNVSASKEMVIGRAGDDPDEPAYKAEVHTVKNELRYEMRSGIVAAKGFFTTMDAANVPDEIVRQMVSIFSGVIDFQHDIFAGDRFRIVYEAGFRDGTLVRNGRVVAVELINRSQIYQALWYAVDGSNAGDYYTFDGRSMKRPFLRSPVEFSRMSSGFGWRNHPLHHQWVQHKGVDFAAPTGTRVFATASGTVDFVGQQTGYGNIVTLRHPGGFSTYYAHLSGYADIRPGQSITQGQLIGYVGQTGWATGPHLHYEFRFNDVPQDPLSAILMEPVTLSGRVRERFLNFTSDMLSRINVLRTYSVAANDN</sequence>
<feature type="domain" description="DD-carboxypeptidase/endopeptidase Mpg-like N-terminal" evidence="9">
    <location>
        <begin position="117"/>
        <end position="172"/>
    </location>
</feature>
<dbReference type="GO" id="GO:0004222">
    <property type="term" value="F:metalloendopeptidase activity"/>
    <property type="evidence" value="ECO:0007669"/>
    <property type="project" value="TreeGrafter"/>
</dbReference>
<dbReference type="AlphaFoldDB" id="Q46MC3"/>
<dbReference type="InterPro" id="IPR016047">
    <property type="entry name" value="M23ase_b-sheet_dom"/>
</dbReference>
<keyword evidence="10" id="KW-0614">Plasmid</keyword>
<dbReference type="eggNOG" id="COG0739">
    <property type="taxonomic scope" value="Bacteria"/>
</dbReference>
<dbReference type="Pfam" id="PF22310">
    <property type="entry name" value="NMB0315_dom_I"/>
    <property type="match status" value="1"/>
</dbReference>
<accession>Q46MC3</accession>
<dbReference type="EMBL" id="CP000092">
    <property type="protein sequence ID" value="AAZ65711.1"/>
    <property type="molecule type" value="Genomic_DNA"/>
</dbReference>
<evidence type="ECO:0000256" key="1">
    <source>
        <dbReference type="ARBA" id="ARBA00001947"/>
    </source>
</evidence>
<dbReference type="GO" id="GO:0006508">
    <property type="term" value="P:proteolysis"/>
    <property type="evidence" value="ECO:0007669"/>
    <property type="project" value="UniProtKB-KW"/>
</dbReference>
<evidence type="ECO:0000256" key="2">
    <source>
        <dbReference type="ARBA" id="ARBA00022670"/>
    </source>
</evidence>
<keyword evidence="7" id="KW-0812">Transmembrane</keyword>
<feature type="domain" description="M23ase beta-sheet core" evidence="8">
    <location>
        <begin position="353"/>
        <end position="448"/>
    </location>
</feature>
<dbReference type="KEGG" id="reu:Reut_C6410"/>
<dbReference type="OrthoDB" id="9815245at2"/>
<keyword evidence="7" id="KW-0472">Membrane</keyword>
<evidence type="ECO:0000256" key="3">
    <source>
        <dbReference type="ARBA" id="ARBA00022723"/>
    </source>
</evidence>
<proteinExistence type="predicted"/>
<keyword evidence="7" id="KW-1133">Transmembrane helix</keyword>
<geneLocation type="plasmid" evidence="10">
    <name>megaplasmid</name>
</geneLocation>
<dbReference type="InterPro" id="IPR050570">
    <property type="entry name" value="Cell_wall_metabolism_enzyme"/>
</dbReference>
<evidence type="ECO:0000256" key="7">
    <source>
        <dbReference type="SAM" id="Phobius"/>
    </source>
</evidence>
<dbReference type="SUPFAM" id="SSF51261">
    <property type="entry name" value="Duplicated hybrid motif"/>
    <property type="match status" value="1"/>
</dbReference>
<gene>
    <name evidence="10" type="ordered locus">Reut_C6410</name>
</gene>
<dbReference type="PANTHER" id="PTHR21666:SF288">
    <property type="entry name" value="CELL DIVISION PROTEIN YTFB"/>
    <property type="match status" value="1"/>
</dbReference>
<evidence type="ECO:0000256" key="5">
    <source>
        <dbReference type="ARBA" id="ARBA00022833"/>
    </source>
</evidence>
<evidence type="ECO:0000259" key="8">
    <source>
        <dbReference type="Pfam" id="PF01551"/>
    </source>
</evidence>
<feature type="transmembrane region" description="Helical" evidence="7">
    <location>
        <begin position="62"/>
        <end position="80"/>
    </location>
</feature>
<reference evidence="10" key="1">
    <citation type="submission" date="2005-08" db="EMBL/GenBank/DDBJ databases">
        <title>Complete sequence of a megaplasmid of Ralstonia eutropha JMP134.</title>
        <authorList>
            <person name="Copeland A."/>
            <person name="Lucas S."/>
            <person name="Lapidus A."/>
            <person name="Barry K."/>
            <person name="Detter J.C."/>
            <person name="Glavina T."/>
            <person name="Hammon N."/>
            <person name="Israni S."/>
            <person name="Pitluck S."/>
            <person name="Goltsman E."/>
            <person name="Martinez M."/>
            <person name="Vergez L."/>
            <person name="Larimer F."/>
            <person name="Land M."/>
            <person name="Lykidis A."/>
            <person name="Richardson P."/>
        </authorList>
    </citation>
    <scope>NUCLEOTIDE SEQUENCE [LARGE SCALE GENOMIC DNA]</scope>
    <source>
        <strain evidence="10">JMP134</strain>
        <plasmid evidence="10">megaplasmid</plasmid>
    </source>
</reference>
<keyword evidence="2" id="KW-0645">Protease</keyword>
<name>Q46MC3_CUPPJ</name>
<dbReference type="InterPro" id="IPR011055">
    <property type="entry name" value="Dup_hybrid_motif"/>
</dbReference>
<evidence type="ECO:0000256" key="6">
    <source>
        <dbReference type="ARBA" id="ARBA00023049"/>
    </source>
</evidence>
<protein>
    <submittedName>
        <fullName evidence="10">Peptidase M23B</fullName>
    </submittedName>
</protein>
<dbReference type="Gene3D" id="3.10.450.350">
    <property type="match status" value="2"/>
</dbReference>
<evidence type="ECO:0000259" key="9">
    <source>
        <dbReference type="Pfam" id="PF22310"/>
    </source>
</evidence>
<dbReference type="HOGENOM" id="CLU_026846_4_1_4"/>
<dbReference type="InterPro" id="IPR054512">
    <property type="entry name" value="NMB0315-like_N"/>
</dbReference>